<organism evidence="1">
    <name type="scientific">Arundo donax</name>
    <name type="common">Giant reed</name>
    <name type="synonym">Donax arundinaceus</name>
    <dbReference type="NCBI Taxonomy" id="35708"/>
    <lineage>
        <taxon>Eukaryota</taxon>
        <taxon>Viridiplantae</taxon>
        <taxon>Streptophyta</taxon>
        <taxon>Embryophyta</taxon>
        <taxon>Tracheophyta</taxon>
        <taxon>Spermatophyta</taxon>
        <taxon>Magnoliopsida</taxon>
        <taxon>Liliopsida</taxon>
        <taxon>Poales</taxon>
        <taxon>Poaceae</taxon>
        <taxon>PACMAD clade</taxon>
        <taxon>Arundinoideae</taxon>
        <taxon>Arundineae</taxon>
        <taxon>Arundo</taxon>
    </lineage>
</organism>
<reference evidence="1" key="1">
    <citation type="submission" date="2014-09" db="EMBL/GenBank/DDBJ databases">
        <authorList>
            <person name="Magalhaes I.L.F."/>
            <person name="Oliveira U."/>
            <person name="Santos F.R."/>
            <person name="Vidigal T.H.D.A."/>
            <person name="Brescovit A.D."/>
            <person name="Santos A.J."/>
        </authorList>
    </citation>
    <scope>NUCLEOTIDE SEQUENCE</scope>
    <source>
        <tissue evidence="1">Shoot tissue taken approximately 20 cm above the soil surface</tissue>
    </source>
</reference>
<reference evidence="1" key="2">
    <citation type="journal article" date="2015" name="Data Brief">
        <title>Shoot transcriptome of the giant reed, Arundo donax.</title>
        <authorList>
            <person name="Barrero R.A."/>
            <person name="Guerrero F.D."/>
            <person name="Moolhuijzen P."/>
            <person name="Goolsby J.A."/>
            <person name="Tidwell J."/>
            <person name="Bellgard S.E."/>
            <person name="Bellgard M.I."/>
        </authorList>
    </citation>
    <scope>NUCLEOTIDE SEQUENCE</scope>
    <source>
        <tissue evidence="1">Shoot tissue taken approximately 20 cm above the soil surface</tissue>
    </source>
</reference>
<protein>
    <submittedName>
        <fullName evidence="1">Uncharacterized protein</fullName>
    </submittedName>
</protein>
<name>A0A0A8ZTI1_ARUDO</name>
<dbReference type="EMBL" id="GBRH01256882">
    <property type="protein sequence ID" value="JAD41013.1"/>
    <property type="molecule type" value="Transcribed_RNA"/>
</dbReference>
<sequence length="59" mass="7173">MTSFLVNWSYKKRKYAVAFKYSTRQVRIIKKQPKRHLAYIAHNDIVIVHEFSNIRCHTH</sequence>
<proteinExistence type="predicted"/>
<evidence type="ECO:0000313" key="1">
    <source>
        <dbReference type="EMBL" id="JAD41013.1"/>
    </source>
</evidence>
<dbReference type="AlphaFoldDB" id="A0A0A8ZTI1"/>
<accession>A0A0A8ZTI1</accession>